<comment type="caution">
    <text evidence="3">The sequence shown here is derived from an EMBL/GenBank/DDBJ whole genome shotgun (WGS) entry which is preliminary data.</text>
</comment>
<dbReference type="InterPro" id="IPR005064">
    <property type="entry name" value="BUG"/>
</dbReference>
<keyword evidence="2" id="KW-0732">Signal</keyword>
<evidence type="ECO:0000256" key="2">
    <source>
        <dbReference type="SAM" id="SignalP"/>
    </source>
</evidence>
<sequence>MNFRPLSRALHAAVLGFVAVVTPFDGALAQPAYPAKPIRLIVPFPPGGGTDMIARTVAQKMAEQNKWSVVVDNRPGAGGNLGVDAAAKAAPDGYTLVMGQTSNLAINPWLYAKLPYDPIKSLAPVALVSSAPIVMAAPANTPYKTFAELVTAAKARPDGITLGYSGNGTVAHLAGEQAQKISGMSLRHVPYKGAGQAMTDLVGGQIDLYMSAIPTLLGQVRNGKLRPIVVTSLARSSQLPDTPTLAELGYKDFEASSWYGVLAPAGTPEAIVQQLNKAINLALKQPDVAEKLRSEGGDVLGGTPQAFAQLLRTEVPRWGRIVKDSGASLD</sequence>
<organism evidence="3 4">
    <name type="scientific">Comamonas testosteroni</name>
    <name type="common">Pseudomonas testosteroni</name>
    <dbReference type="NCBI Taxonomy" id="285"/>
    <lineage>
        <taxon>Bacteria</taxon>
        <taxon>Pseudomonadati</taxon>
        <taxon>Pseudomonadota</taxon>
        <taxon>Betaproteobacteria</taxon>
        <taxon>Burkholderiales</taxon>
        <taxon>Comamonadaceae</taxon>
        <taxon>Comamonas</taxon>
    </lineage>
</organism>
<reference evidence="3 4" key="1">
    <citation type="submission" date="2013-09" db="EMBL/GenBank/DDBJ databases">
        <title>High correlation between genotypes and phenotypes of environmental bacteria Comamonas testosteroni strains.</title>
        <authorList>
            <person name="Liu L."/>
            <person name="Zhu W."/>
            <person name="Xia X."/>
            <person name="Xu B."/>
            <person name="Luo M."/>
            <person name="Wang G."/>
        </authorList>
    </citation>
    <scope>NUCLEOTIDE SEQUENCE [LARGE SCALE GENOMIC DNA]</scope>
    <source>
        <strain evidence="3 4">JL40</strain>
    </source>
</reference>
<comment type="similarity">
    <text evidence="1">Belongs to the UPF0065 (bug) family.</text>
</comment>
<feature type="signal peptide" evidence="2">
    <location>
        <begin position="1"/>
        <end position="29"/>
    </location>
</feature>
<accession>A0A096FMZ6</accession>
<protein>
    <submittedName>
        <fullName evidence="3">LacI family transcriptional regulator</fullName>
    </submittedName>
</protein>
<dbReference type="PANTHER" id="PTHR42928">
    <property type="entry name" value="TRICARBOXYLATE-BINDING PROTEIN"/>
    <property type="match status" value="1"/>
</dbReference>
<dbReference type="Gene3D" id="3.40.190.10">
    <property type="entry name" value="Periplasmic binding protein-like II"/>
    <property type="match status" value="1"/>
</dbReference>
<name>A0A096FMZ6_COMTE</name>
<dbReference type="InterPro" id="IPR042100">
    <property type="entry name" value="Bug_dom1"/>
</dbReference>
<dbReference type="Pfam" id="PF03401">
    <property type="entry name" value="TctC"/>
    <property type="match status" value="1"/>
</dbReference>
<evidence type="ECO:0000313" key="4">
    <source>
        <dbReference type="Proteomes" id="UP000029553"/>
    </source>
</evidence>
<dbReference type="Gene3D" id="3.40.190.150">
    <property type="entry name" value="Bordetella uptake gene, domain 1"/>
    <property type="match status" value="1"/>
</dbReference>
<gene>
    <name evidence="3" type="ORF">P353_00185</name>
</gene>
<feature type="chain" id="PRO_5001926160" evidence="2">
    <location>
        <begin position="30"/>
        <end position="330"/>
    </location>
</feature>
<dbReference type="PANTHER" id="PTHR42928:SF5">
    <property type="entry name" value="BLR1237 PROTEIN"/>
    <property type="match status" value="1"/>
</dbReference>
<dbReference type="PIRSF" id="PIRSF017082">
    <property type="entry name" value="YflP"/>
    <property type="match status" value="1"/>
</dbReference>
<dbReference type="CDD" id="cd13578">
    <property type="entry name" value="PBP2_Bug27"/>
    <property type="match status" value="1"/>
</dbReference>
<proteinExistence type="inferred from homology"/>
<evidence type="ECO:0000313" key="3">
    <source>
        <dbReference type="EMBL" id="KGH31696.1"/>
    </source>
</evidence>
<dbReference type="EMBL" id="AWOR01000001">
    <property type="protein sequence ID" value="KGH31696.1"/>
    <property type="molecule type" value="Genomic_DNA"/>
</dbReference>
<dbReference type="RefSeq" id="WP_034364093.1">
    <property type="nucleotide sequence ID" value="NZ_AWOR01000001.1"/>
</dbReference>
<dbReference type="SUPFAM" id="SSF53850">
    <property type="entry name" value="Periplasmic binding protein-like II"/>
    <property type="match status" value="1"/>
</dbReference>
<dbReference type="AlphaFoldDB" id="A0A096FMZ6"/>
<dbReference type="Proteomes" id="UP000029553">
    <property type="component" value="Unassembled WGS sequence"/>
</dbReference>
<evidence type="ECO:0000256" key="1">
    <source>
        <dbReference type="ARBA" id="ARBA00006987"/>
    </source>
</evidence>